<dbReference type="Proteomes" id="UP000230105">
    <property type="component" value="Unassembled WGS sequence"/>
</dbReference>
<proteinExistence type="predicted"/>
<sequence>MSLTPKQFNMLALKTDFLEVRDRLAMIDGRISKIIDSLDGLVSRTYNVECNFAANQSAHDRFEGRL</sequence>
<gene>
    <name evidence="1" type="ORF">COY54_00320</name>
</gene>
<accession>A0A2M7RYP3</accession>
<evidence type="ECO:0000313" key="1">
    <source>
        <dbReference type="EMBL" id="PIZ11499.1"/>
    </source>
</evidence>
<protein>
    <submittedName>
        <fullName evidence="1">Uncharacterized protein</fullName>
    </submittedName>
</protein>
<organism evidence="1 2">
    <name type="scientific">Candidatus Falkowbacteria bacterium CG_4_10_14_0_8_um_filter_41_36</name>
    <dbReference type="NCBI Taxonomy" id="1974556"/>
    <lineage>
        <taxon>Bacteria</taxon>
        <taxon>Candidatus Falkowiibacteriota</taxon>
    </lineage>
</organism>
<reference evidence="2" key="1">
    <citation type="submission" date="2017-09" db="EMBL/GenBank/DDBJ databases">
        <title>Depth-based differentiation of microbial function through sediment-hosted aquifers and enrichment of novel symbionts in the deep terrestrial subsurface.</title>
        <authorList>
            <person name="Probst A.J."/>
            <person name="Ladd B."/>
            <person name="Jarett J.K."/>
            <person name="Geller-Mcgrath D.E."/>
            <person name="Sieber C.M.K."/>
            <person name="Emerson J.B."/>
            <person name="Anantharaman K."/>
            <person name="Thomas B.C."/>
            <person name="Malmstrom R."/>
            <person name="Stieglmeier M."/>
            <person name="Klingl A."/>
            <person name="Woyke T."/>
            <person name="Ryan C.M."/>
            <person name="Banfield J.F."/>
        </authorList>
    </citation>
    <scope>NUCLEOTIDE SEQUENCE [LARGE SCALE GENOMIC DNA]</scope>
</reference>
<dbReference type="AlphaFoldDB" id="A0A2M7RYP3"/>
<dbReference type="EMBL" id="PFMP01000006">
    <property type="protein sequence ID" value="PIZ11499.1"/>
    <property type="molecule type" value="Genomic_DNA"/>
</dbReference>
<evidence type="ECO:0000313" key="2">
    <source>
        <dbReference type="Proteomes" id="UP000230105"/>
    </source>
</evidence>
<comment type="caution">
    <text evidence="1">The sequence shown here is derived from an EMBL/GenBank/DDBJ whole genome shotgun (WGS) entry which is preliminary data.</text>
</comment>
<feature type="non-terminal residue" evidence="1">
    <location>
        <position position="66"/>
    </location>
</feature>
<name>A0A2M7RYP3_9BACT</name>